<organismHost>
    <name type="scientific">Pseudomonas aeruginosa</name>
    <dbReference type="NCBI Taxonomy" id="287"/>
</organismHost>
<sequence length="180" mass="21333">MITRLRQWWRGLSATPKQKYTRWLEEINEIPTLSEELPDALVELWRRIDVDAISRQNPRVMMSAFFELRHANIQELIQTLHQVNDHVASGSASKIEYLSKNDFIKHREMSLDNYFVDAENYAVDIKEHLSQLKDLLITHGQILEIKEESFYRRMLGRLYFDVLALTETLVKHMQEGTDMK</sequence>
<reference evidence="1 2" key="1">
    <citation type="journal article" date="2011" name="Microbiology">
        <title>The Pseudomonas aeruginosa generalized transducing phage phiPA3 is a new member of the phiKZ-like group of 'jumbo' phages, and infects model laboratory strains and clinical isolates from cystic fibrosis patients.</title>
        <authorList>
            <person name="Monson R."/>
            <person name="Foulds I."/>
            <person name="Foweraker J."/>
            <person name="Welch M."/>
            <person name="Salmond G.P."/>
        </authorList>
    </citation>
    <scope>NUCLEOTIDE SEQUENCE [LARGE SCALE GENOMIC DNA]</scope>
</reference>
<dbReference type="GeneID" id="26643727"/>
<dbReference type="Proteomes" id="UP000008388">
    <property type="component" value="Segment"/>
</dbReference>
<dbReference type="EMBL" id="HQ630627">
    <property type="protein sequence ID" value="AEH03622.1"/>
    <property type="molecule type" value="Genomic_DNA"/>
</dbReference>
<name>F8SJ42_BPPA3</name>
<dbReference type="KEGG" id="vg:26643727"/>
<evidence type="ECO:0000313" key="2">
    <source>
        <dbReference type="Proteomes" id="UP000008388"/>
    </source>
</evidence>
<keyword evidence="2" id="KW-1185">Reference proteome</keyword>
<dbReference type="OrthoDB" id="37977at10239"/>
<gene>
    <name evidence="1" type="primary">199</name>
</gene>
<proteinExistence type="predicted"/>
<dbReference type="RefSeq" id="YP_009217278.1">
    <property type="nucleotide sequence ID" value="NC_028999.1"/>
</dbReference>
<accession>F8SJ42</accession>
<organism evidence="1 2">
    <name type="scientific">Pseudomonas phage PhiPA3</name>
    <name type="common">Pseudomonas aeruginosa phage PhiPA3</name>
    <dbReference type="NCBI Taxonomy" id="998086"/>
    <lineage>
        <taxon>Viruses</taxon>
        <taxon>Duplodnaviria</taxon>
        <taxon>Heunggongvirae</taxon>
        <taxon>Uroviricota</taxon>
        <taxon>Caudoviricetes</taxon>
        <taxon>Chimalliviridae</taxon>
        <taxon>Miltoncavirus</taxon>
        <taxon>Miltoncavirus PhiPA3</taxon>
    </lineage>
</organism>
<evidence type="ECO:0000313" key="1">
    <source>
        <dbReference type="EMBL" id="AEH03622.1"/>
    </source>
</evidence>
<protein>
    <submittedName>
        <fullName evidence="1">Uncharacterized protein 199</fullName>
    </submittedName>
</protein>